<dbReference type="AlphaFoldDB" id="A0A3B0UL28"/>
<dbReference type="InterPro" id="IPR007061">
    <property type="entry name" value="MST-like"/>
</dbReference>
<dbReference type="Pfam" id="PF04978">
    <property type="entry name" value="MST"/>
    <property type="match status" value="1"/>
</dbReference>
<proteinExistence type="predicted"/>
<organism evidence="1">
    <name type="scientific">hydrothermal vent metagenome</name>
    <dbReference type="NCBI Taxonomy" id="652676"/>
    <lineage>
        <taxon>unclassified sequences</taxon>
        <taxon>metagenomes</taxon>
        <taxon>ecological metagenomes</taxon>
    </lineage>
</organism>
<dbReference type="SUPFAM" id="SSF109854">
    <property type="entry name" value="DinB/YfiT-like putative metalloenzymes"/>
    <property type="match status" value="1"/>
</dbReference>
<dbReference type="InterPro" id="IPR034660">
    <property type="entry name" value="DinB/YfiT-like"/>
</dbReference>
<evidence type="ECO:0008006" key="2">
    <source>
        <dbReference type="Google" id="ProtNLM"/>
    </source>
</evidence>
<reference evidence="1" key="1">
    <citation type="submission" date="2018-06" db="EMBL/GenBank/DDBJ databases">
        <authorList>
            <person name="Zhirakovskaya E."/>
        </authorList>
    </citation>
    <scope>NUCLEOTIDE SEQUENCE</scope>
</reference>
<protein>
    <recommendedName>
        <fullName evidence="2">DinB-like domain-containing protein</fullName>
    </recommendedName>
</protein>
<name>A0A3B0UL28_9ZZZZ</name>
<accession>A0A3B0UL28</accession>
<dbReference type="Gene3D" id="1.20.120.450">
    <property type="entry name" value="dinb family like domain"/>
    <property type="match status" value="1"/>
</dbReference>
<dbReference type="EMBL" id="UOEU01000223">
    <property type="protein sequence ID" value="VAW31458.1"/>
    <property type="molecule type" value="Genomic_DNA"/>
</dbReference>
<gene>
    <name evidence="1" type="ORF">MNBD_CHLOROFLEXI01-2944</name>
</gene>
<evidence type="ECO:0000313" key="1">
    <source>
        <dbReference type="EMBL" id="VAW31458.1"/>
    </source>
</evidence>
<sequence>MTHPLVTQLQFARSEFVRCLEGLSDEDARQRLLPMNCISWMIGHLATQEQFYWVYFPQGKMVQPKLNELVGFGRPASTPPLTDMWQAWQDITVAAD</sequence>
<feature type="non-terminal residue" evidence="1">
    <location>
        <position position="96"/>
    </location>
</feature>